<reference evidence="2" key="1">
    <citation type="journal article" date="2022" name="bioRxiv">
        <title>Sequencing and chromosome-scale assembly of the giantPleurodeles waltlgenome.</title>
        <authorList>
            <person name="Brown T."/>
            <person name="Elewa A."/>
            <person name="Iarovenko S."/>
            <person name="Subramanian E."/>
            <person name="Araus A.J."/>
            <person name="Petzold A."/>
            <person name="Susuki M."/>
            <person name="Suzuki K.-i.T."/>
            <person name="Hayashi T."/>
            <person name="Toyoda A."/>
            <person name="Oliveira C."/>
            <person name="Osipova E."/>
            <person name="Leigh N.D."/>
            <person name="Simon A."/>
            <person name="Yun M.H."/>
        </authorList>
    </citation>
    <scope>NUCLEOTIDE SEQUENCE</scope>
    <source>
        <strain evidence="2">20211129_DDA</strain>
        <tissue evidence="2">Liver</tissue>
    </source>
</reference>
<keyword evidence="3" id="KW-1185">Reference proteome</keyword>
<feature type="region of interest" description="Disordered" evidence="1">
    <location>
        <begin position="19"/>
        <end position="41"/>
    </location>
</feature>
<protein>
    <submittedName>
        <fullName evidence="2">Uncharacterized protein</fullName>
    </submittedName>
</protein>
<gene>
    <name evidence="2" type="ORF">NDU88_004566</name>
</gene>
<evidence type="ECO:0000256" key="1">
    <source>
        <dbReference type="SAM" id="MobiDB-lite"/>
    </source>
</evidence>
<feature type="compositionally biased region" description="Basic and acidic residues" evidence="1">
    <location>
        <begin position="26"/>
        <end position="38"/>
    </location>
</feature>
<organism evidence="2 3">
    <name type="scientific">Pleurodeles waltl</name>
    <name type="common">Iberian ribbed newt</name>
    <dbReference type="NCBI Taxonomy" id="8319"/>
    <lineage>
        <taxon>Eukaryota</taxon>
        <taxon>Metazoa</taxon>
        <taxon>Chordata</taxon>
        <taxon>Craniata</taxon>
        <taxon>Vertebrata</taxon>
        <taxon>Euteleostomi</taxon>
        <taxon>Amphibia</taxon>
        <taxon>Batrachia</taxon>
        <taxon>Caudata</taxon>
        <taxon>Salamandroidea</taxon>
        <taxon>Salamandridae</taxon>
        <taxon>Pleurodelinae</taxon>
        <taxon>Pleurodeles</taxon>
    </lineage>
</organism>
<dbReference type="Proteomes" id="UP001066276">
    <property type="component" value="Chromosome 6"/>
</dbReference>
<name>A0AAV7QG84_PLEWA</name>
<dbReference type="AlphaFoldDB" id="A0AAV7QG84"/>
<dbReference type="EMBL" id="JANPWB010000010">
    <property type="protein sequence ID" value="KAJ1138175.1"/>
    <property type="molecule type" value="Genomic_DNA"/>
</dbReference>
<evidence type="ECO:0000313" key="3">
    <source>
        <dbReference type="Proteomes" id="UP001066276"/>
    </source>
</evidence>
<accession>A0AAV7QG84</accession>
<proteinExistence type="predicted"/>
<comment type="caution">
    <text evidence="2">The sequence shown here is derived from an EMBL/GenBank/DDBJ whole genome shotgun (WGS) entry which is preliminary data.</text>
</comment>
<evidence type="ECO:0000313" key="2">
    <source>
        <dbReference type="EMBL" id="KAJ1138175.1"/>
    </source>
</evidence>
<sequence length="185" mass="19740">MVPARKTYQWMEHLPPGLRGRVNSRRGSEGMNVHESEYNSKGGECGDAVKRHAMCSLSLVTLVRGDFVRMGGWGVKGGDFLIQHKHALGDGLGAGGGAVYIAGESISVTGPILVTGSYVDLAIIVTAAFSGRGQVRWVARGTEVQGGRVECSRCRKEARAGAPVKARVQVRWVARGTEVHGGRVE</sequence>